<dbReference type="KEGG" id="mis:MICPUN_107856"/>
<dbReference type="EMBL" id="CP001324">
    <property type="protein sequence ID" value="ACO61603.1"/>
    <property type="molecule type" value="Genomic_DNA"/>
</dbReference>
<dbReference type="OrthoDB" id="406037at2759"/>
<evidence type="ECO:0000313" key="1">
    <source>
        <dbReference type="EMBL" id="ACO61603.1"/>
    </source>
</evidence>
<dbReference type="eggNOG" id="ENOG502T184">
    <property type="taxonomic scope" value="Eukaryota"/>
</dbReference>
<sequence length="158" mass="16681">MNRRDEPGASTSSSSTLVALVDGDCALCSGYARLVSALDGKGAVYFETQQSDAGRALLKRCGMPTDLSSIVVVEVSPKGKAVGYVRSTAVLRTFLALGAPWSALYLTVAIPEFIRDGVYGLVAKHRYSVFGTNGGRCALPDAVTRRRIGRVLPAGLLD</sequence>
<gene>
    <name evidence="1" type="ORF">MICPUN_107856</name>
</gene>
<proteinExistence type="predicted"/>
<dbReference type="Proteomes" id="UP000002009">
    <property type="component" value="Chromosome 3"/>
</dbReference>
<dbReference type="PANTHER" id="PTHR33639:SF2">
    <property type="entry name" value="DUF393 DOMAIN-CONTAINING PROTEIN"/>
    <property type="match status" value="1"/>
</dbReference>
<dbReference type="InterPro" id="IPR007263">
    <property type="entry name" value="DCC1-like"/>
</dbReference>
<dbReference type="GeneID" id="8241980"/>
<name>C1E0R6_MICCC</name>
<keyword evidence="2" id="KW-1185">Reference proteome</keyword>
<dbReference type="AlphaFoldDB" id="C1E0R6"/>
<dbReference type="PANTHER" id="PTHR33639">
    <property type="entry name" value="THIOL-DISULFIDE OXIDOREDUCTASE DCC"/>
    <property type="match status" value="1"/>
</dbReference>
<dbReference type="InterPro" id="IPR052927">
    <property type="entry name" value="DCC_oxidoreductase"/>
</dbReference>
<protein>
    <recommendedName>
        <fullName evidence="3">DUF393 domain-containing protein</fullName>
    </recommendedName>
</protein>
<dbReference type="STRING" id="296587.C1E0R6"/>
<evidence type="ECO:0000313" key="2">
    <source>
        <dbReference type="Proteomes" id="UP000002009"/>
    </source>
</evidence>
<evidence type="ECO:0008006" key="3">
    <source>
        <dbReference type="Google" id="ProtNLM"/>
    </source>
</evidence>
<accession>C1E0R6</accession>
<dbReference type="Pfam" id="PF04134">
    <property type="entry name" value="DCC1-like"/>
    <property type="match status" value="1"/>
</dbReference>
<dbReference type="InParanoid" id="C1E0R6"/>
<reference evidence="1 2" key="1">
    <citation type="journal article" date="2009" name="Science">
        <title>Green evolution and dynamic adaptations revealed by genomes of the marine picoeukaryotes Micromonas.</title>
        <authorList>
            <person name="Worden A.Z."/>
            <person name="Lee J.H."/>
            <person name="Mock T."/>
            <person name="Rouze P."/>
            <person name="Simmons M.P."/>
            <person name="Aerts A.L."/>
            <person name="Allen A.E."/>
            <person name="Cuvelier M.L."/>
            <person name="Derelle E."/>
            <person name="Everett M.V."/>
            <person name="Foulon E."/>
            <person name="Grimwood J."/>
            <person name="Gundlach H."/>
            <person name="Henrissat B."/>
            <person name="Napoli C."/>
            <person name="McDonald S.M."/>
            <person name="Parker M.S."/>
            <person name="Rombauts S."/>
            <person name="Salamov A."/>
            <person name="Von Dassow P."/>
            <person name="Badger J.H."/>
            <person name="Coutinho P.M."/>
            <person name="Demir E."/>
            <person name="Dubchak I."/>
            <person name="Gentemann C."/>
            <person name="Eikrem W."/>
            <person name="Gready J.E."/>
            <person name="John U."/>
            <person name="Lanier W."/>
            <person name="Lindquist E.A."/>
            <person name="Lucas S."/>
            <person name="Mayer K.F."/>
            <person name="Moreau H."/>
            <person name="Not F."/>
            <person name="Otillar R."/>
            <person name="Panaud O."/>
            <person name="Pangilinan J."/>
            <person name="Paulsen I."/>
            <person name="Piegu B."/>
            <person name="Poliakov A."/>
            <person name="Robbens S."/>
            <person name="Schmutz J."/>
            <person name="Toulza E."/>
            <person name="Wyss T."/>
            <person name="Zelensky A."/>
            <person name="Zhou K."/>
            <person name="Armbrust E.V."/>
            <person name="Bhattacharya D."/>
            <person name="Goodenough U.W."/>
            <person name="Van de Peer Y."/>
            <person name="Grigoriev I.V."/>
        </authorList>
    </citation>
    <scope>NUCLEOTIDE SEQUENCE [LARGE SCALE GENOMIC DNA]</scope>
    <source>
        <strain evidence="2">RCC299 / NOUM17</strain>
    </source>
</reference>
<dbReference type="OMA" id="DRIKTHV"/>
<dbReference type="RefSeq" id="XP_002500345.1">
    <property type="nucleotide sequence ID" value="XM_002500299.1"/>
</dbReference>
<dbReference type="GO" id="GO:0015035">
    <property type="term" value="F:protein-disulfide reductase activity"/>
    <property type="evidence" value="ECO:0007669"/>
    <property type="project" value="InterPro"/>
</dbReference>
<organism evidence="1 2">
    <name type="scientific">Micromonas commoda (strain RCC299 / NOUM17 / CCMP2709)</name>
    <name type="common">Picoplanktonic green alga</name>
    <dbReference type="NCBI Taxonomy" id="296587"/>
    <lineage>
        <taxon>Eukaryota</taxon>
        <taxon>Viridiplantae</taxon>
        <taxon>Chlorophyta</taxon>
        <taxon>Mamiellophyceae</taxon>
        <taxon>Mamiellales</taxon>
        <taxon>Mamiellaceae</taxon>
        <taxon>Micromonas</taxon>
    </lineage>
</organism>